<keyword evidence="3" id="KW-1185">Reference proteome</keyword>
<feature type="domain" description="Transcription regulator HTH AraC- type ligand binding" evidence="1">
    <location>
        <begin position="44"/>
        <end position="189"/>
    </location>
</feature>
<reference evidence="3" key="1">
    <citation type="journal article" date="2019" name="Int. J. Syst. Evol. Microbiol.">
        <title>The Global Catalogue of Microorganisms (GCM) 10K type strain sequencing project: providing services to taxonomists for standard genome sequencing and annotation.</title>
        <authorList>
            <consortium name="The Broad Institute Genomics Platform"/>
            <consortium name="The Broad Institute Genome Sequencing Center for Infectious Disease"/>
            <person name="Wu L."/>
            <person name="Ma J."/>
        </authorList>
    </citation>
    <scope>NUCLEOTIDE SEQUENCE [LARGE SCALE GENOMIC DNA]</scope>
    <source>
        <strain evidence="3">CGMCC 1.16275</strain>
    </source>
</reference>
<name>A0ABW4HZK6_9SPHN</name>
<dbReference type="EMBL" id="JBHUDY010000001">
    <property type="protein sequence ID" value="MFD1610577.1"/>
    <property type="molecule type" value="Genomic_DNA"/>
</dbReference>
<evidence type="ECO:0000313" key="2">
    <source>
        <dbReference type="EMBL" id="MFD1610577.1"/>
    </source>
</evidence>
<dbReference type="InterPro" id="IPR035418">
    <property type="entry name" value="AraC-bd_2"/>
</dbReference>
<evidence type="ECO:0000313" key="3">
    <source>
        <dbReference type="Proteomes" id="UP001597115"/>
    </source>
</evidence>
<evidence type="ECO:0000259" key="1">
    <source>
        <dbReference type="Pfam" id="PF14525"/>
    </source>
</evidence>
<dbReference type="Proteomes" id="UP001597115">
    <property type="component" value="Unassembled WGS sequence"/>
</dbReference>
<dbReference type="Pfam" id="PF14525">
    <property type="entry name" value="AraC_binding_2"/>
    <property type="match status" value="1"/>
</dbReference>
<comment type="caution">
    <text evidence="2">The sequence shown here is derived from an EMBL/GenBank/DDBJ whole genome shotgun (WGS) entry which is preliminary data.</text>
</comment>
<gene>
    <name evidence="2" type="ORF">ACFSCW_02030</name>
</gene>
<organism evidence="2 3">
    <name type="scientific">Sphingomonas tabacisoli</name>
    <dbReference type="NCBI Taxonomy" id="2249466"/>
    <lineage>
        <taxon>Bacteria</taxon>
        <taxon>Pseudomonadati</taxon>
        <taxon>Pseudomonadota</taxon>
        <taxon>Alphaproteobacteria</taxon>
        <taxon>Sphingomonadales</taxon>
        <taxon>Sphingomonadaceae</taxon>
        <taxon>Sphingomonas</taxon>
    </lineage>
</organism>
<dbReference type="RefSeq" id="WP_380886374.1">
    <property type="nucleotide sequence ID" value="NZ_JBHUDY010000001.1"/>
</dbReference>
<proteinExistence type="predicted"/>
<sequence>MDAGEKFRRGHYSTDTLPPAQRHELWSERGWPSIAALFKSTAIGEFSTAAETIELGEVAVSFASGTARLLERSPERIAADGIDMLGAGLLLEGEMEGTAGRQEFQLGAGEGLLFDLAQPITMTMSAGRSVQMAVPRALAEARLGPVLGLHGLVVPAAATAGFRDKLLALRDAGPDADAAAFVESLIEALAQAVRSSRS</sequence>
<accession>A0ABW4HZK6</accession>
<protein>
    <recommendedName>
        <fullName evidence="1">Transcription regulator HTH AraC- type ligand binding domain-containing protein</fullName>
    </recommendedName>
</protein>